<dbReference type="InterPro" id="IPR041891">
    <property type="entry name" value="Alpha_CA_prokaryot-like"/>
</dbReference>
<gene>
    <name evidence="12" type="ORF">LVJ81_05410</name>
</gene>
<dbReference type="RefSeq" id="WP_019958863.1">
    <property type="nucleotide sequence ID" value="NZ_CP091512.1"/>
</dbReference>
<evidence type="ECO:0000256" key="3">
    <source>
        <dbReference type="ARBA" id="ARBA00010718"/>
    </source>
</evidence>
<evidence type="ECO:0000256" key="7">
    <source>
        <dbReference type="ARBA" id="ARBA00022833"/>
    </source>
</evidence>
<keyword evidence="7 10" id="KW-0862">Zinc</keyword>
<dbReference type="Gene3D" id="3.10.200.10">
    <property type="entry name" value="Alpha carbonic anhydrase"/>
    <property type="match status" value="1"/>
</dbReference>
<dbReference type="EMBL" id="CP091512">
    <property type="protein sequence ID" value="UOO93469.1"/>
    <property type="molecule type" value="Genomic_DNA"/>
</dbReference>
<organism evidence="12 13">
    <name type="scientific">Vitreoscilla stercoraria</name>
    <dbReference type="NCBI Taxonomy" id="61"/>
    <lineage>
        <taxon>Bacteria</taxon>
        <taxon>Pseudomonadati</taxon>
        <taxon>Pseudomonadota</taxon>
        <taxon>Betaproteobacteria</taxon>
        <taxon>Neisseriales</taxon>
        <taxon>Neisseriaceae</taxon>
        <taxon>Vitreoscilla</taxon>
    </lineage>
</organism>
<dbReference type="EC" id="4.2.1.1" evidence="4 10"/>
<comment type="cofactor">
    <cofactor evidence="1 10">
        <name>Zn(2+)</name>
        <dbReference type="ChEBI" id="CHEBI:29105"/>
    </cofactor>
</comment>
<feature type="chain" id="PRO_5044973753" description="Carbonic anhydrase" evidence="10">
    <location>
        <begin position="21"/>
        <end position="247"/>
    </location>
</feature>
<dbReference type="Pfam" id="PF00194">
    <property type="entry name" value="Carb_anhydrase"/>
    <property type="match status" value="1"/>
</dbReference>
<feature type="domain" description="Alpha-carbonic anhydrase" evidence="11">
    <location>
        <begin position="25"/>
        <end position="247"/>
    </location>
</feature>
<keyword evidence="6 10" id="KW-0479">Metal-binding</keyword>
<dbReference type="InterPro" id="IPR018338">
    <property type="entry name" value="Carbonic_anhydrase_a-class_CS"/>
</dbReference>
<keyword evidence="8 10" id="KW-0456">Lyase</keyword>
<protein>
    <recommendedName>
        <fullName evidence="5 10">Carbonic anhydrase</fullName>
        <ecNumber evidence="4 10">4.2.1.1</ecNumber>
    </recommendedName>
</protein>
<dbReference type="CDD" id="cd03124">
    <property type="entry name" value="alpha_CA_prokaryotic_like"/>
    <property type="match status" value="1"/>
</dbReference>
<dbReference type="PROSITE" id="PS51144">
    <property type="entry name" value="ALPHA_CA_2"/>
    <property type="match status" value="1"/>
</dbReference>
<dbReference type="PROSITE" id="PS00162">
    <property type="entry name" value="ALPHA_CA_1"/>
    <property type="match status" value="1"/>
</dbReference>
<accession>A0ABY4EE21</accession>
<dbReference type="PANTHER" id="PTHR18952">
    <property type="entry name" value="CARBONIC ANHYDRASE"/>
    <property type="match status" value="1"/>
</dbReference>
<evidence type="ECO:0000256" key="5">
    <source>
        <dbReference type="ARBA" id="ARBA00014628"/>
    </source>
</evidence>
<keyword evidence="10" id="KW-0732">Signal</keyword>
<reference evidence="12" key="1">
    <citation type="submission" date="2021-12" db="EMBL/GenBank/DDBJ databases">
        <authorList>
            <person name="Veyrier F.J."/>
        </authorList>
    </citation>
    <scope>NUCLEOTIDE SEQUENCE</scope>
    <source>
        <strain evidence="12">SAG 1488-6</strain>
    </source>
</reference>
<comment type="similarity">
    <text evidence="3 10">Belongs to the alpha-carbonic anhydrase family.</text>
</comment>
<dbReference type="InterPro" id="IPR036398">
    <property type="entry name" value="CA_dom_sf"/>
</dbReference>
<evidence type="ECO:0000256" key="10">
    <source>
        <dbReference type="RuleBase" id="RU367011"/>
    </source>
</evidence>
<dbReference type="InterPro" id="IPR023561">
    <property type="entry name" value="Carbonic_anhydrase_a-class"/>
</dbReference>
<dbReference type="SMART" id="SM01057">
    <property type="entry name" value="Carb_anhydrase"/>
    <property type="match status" value="1"/>
</dbReference>
<evidence type="ECO:0000256" key="9">
    <source>
        <dbReference type="ARBA" id="ARBA00048348"/>
    </source>
</evidence>
<reference evidence="12" key="2">
    <citation type="journal article" date="2022" name="Res Sq">
        <title>Evolution of multicellular longitudinally dividing oral cavity symbionts (Neisseriaceae).</title>
        <authorList>
            <person name="Nyongesa S."/>
            <person name="Weber P."/>
            <person name="Bernet E."/>
            <person name="Pullido F."/>
            <person name="Nieckarz M."/>
            <person name="Delaby M."/>
            <person name="Nieves C."/>
            <person name="Viehboeck T."/>
            <person name="Krause N."/>
            <person name="Rivera-Millot A."/>
            <person name="Nakamura A."/>
            <person name="Vischer N."/>
            <person name="VanNieuwenhze M."/>
            <person name="Brun Y."/>
            <person name="Cava F."/>
            <person name="Bulgheresi S."/>
            <person name="Veyrier F."/>
        </authorList>
    </citation>
    <scope>NUCLEOTIDE SEQUENCE</scope>
    <source>
        <strain evidence="12">SAG 1488-6</strain>
    </source>
</reference>
<dbReference type="InterPro" id="IPR001148">
    <property type="entry name" value="CA_dom"/>
</dbReference>
<proteinExistence type="inferred from homology"/>
<keyword evidence="13" id="KW-1185">Reference proteome</keyword>
<feature type="signal peptide" evidence="10">
    <location>
        <begin position="1"/>
        <end position="20"/>
    </location>
</feature>
<dbReference type="SUPFAM" id="SSF51069">
    <property type="entry name" value="Carbonic anhydrase"/>
    <property type="match status" value="1"/>
</dbReference>
<evidence type="ECO:0000256" key="1">
    <source>
        <dbReference type="ARBA" id="ARBA00001947"/>
    </source>
</evidence>
<dbReference type="PANTHER" id="PTHR18952:SF265">
    <property type="entry name" value="CARBONIC ANHYDRASE"/>
    <property type="match status" value="1"/>
</dbReference>
<evidence type="ECO:0000256" key="4">
    <source>
        <dbReference type="ARBA" id="ARBA00012925"/>
    </source>
</evidence>
<comment type="catalytic activity">
    <reaction evidence="9 10">
        <text>hydrogencarbonate + H(+) = CO2 + H2O</text>
        <dbReference type="Rhea" id="RHEA:10748"/>
        <dbReference type="ChEBI" id="CHEBI:15377"/>
        <dbReference type="ChEBI" id="CHEBI:15378"/>
        <dbReference type="ChEBI" id="CHEBI:16526"/>
        <dbReference type="ChEBI" id="CHEBI:17544"/>
        <dbReference type="EC" id="4.2.1.1"/>
    </reaction>
</comment>
<evidence type="ECO:0000256" key="8">
    <source>
        <dbReference type="ARBA" id="ARBA00023239"/>
    </source>
</evidence>
<comment type="function">
    <text evidence="2 10">Reversible hydration of carbon dioxide.</text>
</comment>
<sequence>MLKKMGFLMTLIGCNVYSMAADQTTSWSYHGNSAPEYWGILAPEYATCNGYNQTPINITGSIDAQLPNLNIDYPSHAHTIINNGHTIQIAYTDGSSIEVDGERFALKQMHFHTPSENHIEGQSFPMELHLVHANAAGALAVIGVMFEYGQAHPQLKQLWQNMPKTKNQPKVIHTPNPIIATEFLPKKQDYYRFSGSLTTPPCSEGVRWLVMKQPLQASKDQIQQFDEVMGTHTNRPLQNLNGRMIVH</sequence>
<evidence type="ECO:0000313" key="12">
    <source>
        <dbReference type="EMBL" id="UOO93469.1"/>
    </source>
</evidence>
<dbReference type="Proteomes" id="UP000832034">
    <property type="component" value="Chromosome"/>
</dbReference>
<evidence type="ECO:0000313" key="13">
    <source>
        <dbReference type="Proteomes" id="UP000832034"/>
    </source>
</evidence>
<evidence type="ECO:0000259" key="11">
    <source>
        <dbReference type="PROSITE" id="PS51144"/>
    </source>
</evidence>
<evidence type="ECO:0000256" key="6">
    <source>
        <dbReference type="ARBA" id="ARBA00022723"/>
    </source>
</evidence>
<evidence type="ECO:0000256" key="2">
    <source>
        <dbReference type="ARBA" id="ARBA00002904"/>
    </source>
</evidence>
<name>A0ABY4EE21_VITST</name>